<name>F4X6Z7_ACREC</name>
<organism evidence="3">
    <name type="scientific">Acromyrmex echinatior</name>
    <name type="common">Panamanian leafcutter ant</name>
    <name type="synonym">Acromyrmex octospinosus echinatior</name>
    <dbReference type="NCBI Taxonomy" id="103372"/>
    <lineage>
        <taxon>Eukaryota</taxon>
        <taxon>Metazoa</taxon>
        <taxon>Ecdysozoa</taxon>
        <taxon>Arthropoda</taxon>
        <taxon>Hexapoda</taxon>
        <taxon>Insecta</taxon>
        <taxon>Pterygota</taxon>
        <taxon>Neoptera</taxon>
        <taxon>Endopterygota</taxon>
        <taxon>Hymenoptera</taxon>
        <taxon>Apocrita</taxon>
        <taxon>Aculeata</taxon>
        <taxon>Formicoidea</taxon>
        <taxon>Formicidae</taxon>
        <taxon>Myrmicinae</taxon>
        <taxon>Acromyrmex</taxon>
    </lineage>
</organism>
<dbReference type="AlphaFoldDB" id="F4X6Z7"/>
<feature type="compositionally biased region" description="Polar residues" evidence="1">
    <location>
        <begin position="16"/>
        <end position="28"/>
    </location>
</feature>
<feature type="region of interest" description="Disordered" evidence="1">
    <location>
        <begin position="82"/>
        <end position="132"/>
    </location>
</feature>
<evidence type="ECO:0000313" key="3">
    <source>
        <dbReference type="Proteomes" id="UP000007755"/>
    </source>
</evidence>
<feature type="region of interest" description="Disordered" evidence="1">
    <location>
        <begin position="1"/>
        <end position="62"/>
    </location>
</feature>
<accession>F4X6Z7</accession>
<evidence type="ECO:0000313" key="2">
    <source>
        <dbReference type="EMBL" id="EGI57759.1"/>
    </source>
</evidence>
<reference evidence="2" key="1">
    <citation type="submission" date="2011-02" db="EMBL/GenBank/DDBJ databases">
        <title>The genome of the leaf-cutting ant Acromyrmex echinatior suggests key adaptations to social evolution and fungus farming.</title>
        <authorList>
            <person name="Nygaard S."/>
            <person name="Zhang G."/>
        </authorList>
    </citation>
    <scope>NUCLEOTIDE SEQUENCE</scope>
</reference>
<sequence>MQLSPLAMRNVPSGPGASQNKVSITTLERQVRETGQLQGGEGEGEGETSRDEGGTPRRSNTRVFHFTWTLIVHLCAHWREEGWDGEGGEDTATDVGSEEMRVQKRKRERKGHAGEAIADVARQGEKESKEEN</sequence>
<feature type="compositionally biased region" description="Basic and acidic residues" evidence="1">
    <location>
        <begin position="122"/>
        <end position="132"/>
    </location>
</feature>
<evidence type="ECO:0000256" key="1">
    <source>
        <dbReference type="SAM" id="MobiDB-lite"/>
    </source>
</evidence>
<dbReference type="EMBL" id="GL888828">
    <property type="protein sequence ID" value="EGI57759.1"/>
    <property type="molecule type" value="Genomic_DNA"/>
</dbReference>
<dbReference type="Proteomes" id="UP000007755">
    <property type="component" value="Unassembled WGS sequence"/>
</dbReference>
<dbReference type="InParanoid" id="F4X6Z7"/>
<keyword evidence="3" id="KW-1185">Reference proteome</keyword>
<feature type="compositionally biased region" description="Acidic residues" evidence="1">
    <location>
        <begin position="83"/>
        <end position="92"/>
    </location>
</feature>
<proteinExistence type="predicted"/>
<gene>
    <name evidence="2" type="ORF">G5I_14287</name>
</gene>
<protein>
    <submittedName>
        <fullName evidence="2">Uncharacterized protein</fullName>
    </submittedName>
</protein>